<dbReference type="SUPFAM" id="SSF161098">
    <property type="entry name" value="MetI-like"/>
    <property type="match status" value="1"/>
</dbReference>
<dbReference type="RefSeq" id="WP_185672435.1">
    <property type="nucleotide sequence ID" value="NZ_JACJVP010000048.1"/>
</dbReference>
<dbReference type="EMBL" id="JACJVP010000048">
    <property type="protein sequence ID" value="MBB6674570.1"/>
    <property type="molecule type" value="Genomic_DNA"/>
</dbReference>
<comment type="subcellular location">
    <subcellularLocation>
        <location evidence="1 7">Cell membrane</location>
        <topology evidence="1 7">Multi-pass membrane protein</topology>
    </subcellularLocation>
</comment>
<keyword evidence="5 7" id="KW-1133">Transmembrane helix</keyword>
<dbReference type="InterPro" id="IPR035906">
    <property type="entry name" value="MetI-like_sf"/>
</dbReference>
<dbReference type="Gene3D" id="1.10.3720.10">
    <property type="entry name" value="MetI-like"/>
    <property type="match status" value="1"/>
</dbReference>
<evidence type="ECO:0000256" key="1">
    <source>
        <dbReference type="ARBA" id="ARBA00004651"/>
    </source>
</evidence>
<feature type="transmembrane region" description="Helical" evidence="7">
    <location>
        <begin position="12"/>
        <end position="34"/>
    </location>
</feature>
<accession>A0A7X0RVV8</accession>
<feature type="transmembrane region" description="Helical" evidence="7">
    <location>
        <begin position="82"/>
        <end position="102"/>
    </location>
</feature>
<dbReference type="CDD" id="cd06261">
    <property type="entry name" value="TM_PBP2"/>
    <property type="match status" value="1"/>
</dbReference>
<name>A0A7X0RVV8_9BACL</name>
<keyword evidence="2 7" id="KW-0813">Transport</keyword>
<reference evidence="9 10" key="1">
    <citation type="submission" date="2020-08" db="EMBL/GenBank/DDBJ databases">
        <title>Cohnella phylogeny.</title>
        <authorList>
            <person name="Dunlap C."/>
        </authorList>
    </citation>
    <scope>NUCLEOTIDE SEQUENCE [LARGE SCALE GENOMIC DNA]</scope>
    <source>
        <strain evidence="9 10">DSM 28246</strain>
    </source>
</reference>
<feature type="transmembrane region" description="Helical" evidence="7">
    <location>
        <begin position="260"/>
        <end position="281"/>
    </location>
</feature>
<evidence type="ECO:0000256" key="2">
    <source>
        <dbReference type="ARBA" id="ARBA00022448"/>
    </source>
</evidence>
<sequence>MKVKPINLFGHIILLVGGLVMIYPLIFMVLASTFTKQEYAATVLGPFPIAIKPTFANFRIIVGAAKDHLVQIYFFNSLFRTLYSVVFASLTAFLGGFVFARLRFRGKDGLFLFMLATAMIPGVVALIPTYIEYARWPYAGGNNIFMGGKGILDSWWVYMIGGPALNIMGAFLVKQSMEKVPIELDEAAKIDGASTFRLIFQILLPLQLPILAFIAITTAQATWNDWGTPFFFTSSDKLQTLPAAITRISSIATSAGVPDYPLMITLGLGITFPMLLIFFFFQRFFVQGLANAGLKG</sequence>
<keyword evidence="6 7" id="KW-0472">Membrane</keyword>
<keyword evidence="10" id="KW-1185">Reference proteome</keyword>
<dbReference type="GO" id="GO:0005886">
    <property type="term" value="C:plasma membrane"/>
    <property type="evidence" value="ECO:0007669"/>
    <property type="project" value="UniProtKB-SubCell"/>
</dbReference>
<dbReference type="PANTHER" id="PTHR43744">
    <property type="entry name" value="ABC TRANSPORTER PERMEASE PROTEIN MG189-RELATED-RELATED"/>
    <property type="match status" value="1"/>
</dbReference>
<feature type="transmembrane region" description="Helical" evidence="7">
    <location>
        <begin position="109"/>
        <end position="131"/>
    </location>
</feature>
<evidence type="ECO:0000256" key="3">
    <source>
        <dbReference type="ARBA" id="ARBA00022475"/>
    </source>
</evidence>
<feature type="domain" description="ABC transmembrane type-1" evidence="8">
    <location>
        <begin position="74"/>
        <end position="281"/>
    </location>
</feature>
<dbReference type="GO" id="GO:0055085">
    <property type="term" value="P:transmembrane transport"/>
    <property type="evidence" value="ECO:0007669"/>
    <property type="project" value="InterPro"/>
</dbReference>
<feature type="transmembrane region" description="Helical" evidence="7">
    <location>
        <begin position="194"/>
        <end position="216"/>
    </location>
</feature>
<organism evidence="9 10">
    <name type="scientific">Cohnella nanjingensis</name>
    <dbReference type="NCBI Taxonomy" id="1387779"/>
    <lineage>
        <taxon>Bacteria</taxon>
        <taxon>Bacillati</taxon>
        <taxon>Bacillota</taxon>
        <taxon>Bacilli</taxon>
        <taxon>Bacillales</taxon>
        <taxon>Paenibacillaceae</taxon>
        <taxon>Cohnella</taxon>
    </lineage>
</organism>
<proteinExistence type="inferred from homology"/>
<dbReference type="InterPro" id="IPR000515">
    <property type="entry name" value="MetI-like"/>
</dbReference>
<keyword evidence="3" id="KW-1003">Cell membrane</keyword>
<evidence type="ECO:0000256" key="4">
    <source>
        <dbReference type="ARBA" id="ARBA00022692"/>
    </source>
</evidence>
<evidence type="ECO:0000256" key="6">
    <source>
        <dbReference type="ARBA" id="ARBA00023136"/>
    </source>
</evidence>
<dbReference type="PANTHER" id="PTHR43744:SF12">
    <property type="entry name" value="ABC TRANSPORTER PERMEASE PROTEIN MG189-RELATED"/>
    <property type="match status" value="1"/>
</dbReference>
<feature type="transmembrane region" description="Helical" evidence="7">
    <location>
        <begin position="155"/>
        <end position="173"/>
    </location>
</feature>
<evidence type="ECO:0000313" key="9">
    <source>
        <dbReference type="EMBL" id="MBB6674570.1"/>
    </source>
</evidence>
<evidence type="ECO:0000313" key="10">
    <source>
        <dbReference type="Proteomes" id="UP000547209"/>
    </source>
</evidence>
<keyword evidence="4 7" id="KW-0812">Transmembrane</keyword>
<evidence type="ECO:0000256" key="5">
    <source>
        <dbReference type="ARBA" id="ARBA00022989"/>
    </source>
</evidence>
<dbReference type="Proteomes" id="UP000547209">
    <property type="component" value="Unassembled WGS sequence"/>
</dbReference>
<dbReference type="PROSITE" id="PS50928">
    <property type="entry name" value="ABC_TM1"/>
    <property type="match status" value="1"/>
</dbReference>
<protein>
    <submittedName>
        <fullName evidence="9">Carbohydrate ABC transporter permease</fullName>
    </submittedName>
</protein>
<gene>
    <name evidence="9" type="ORF">H7C19_28200</name>
</gene>
<evidence type="ECO:0000256" key="7">
    <source>
        <dbReference type="RuleBase" id="RU363032"/>
    </source>
</evidence>
<comment type="caution">
    <text evidence="9">The sequence shown here is derived from an EMBL/GenBank/DDBJ whole genome shotgun (WGS) entry which is preliminary data.</text>
</comment>
<comment type="similarity">
    <text evidence="7">Belongs to the binding-protein-dependent transport system permease family.</text>
</comment>
<dbReference type="AlphaFoldDB" id="A0A7X0RVV8"/>
<evidence type="ECO:0000259" key="8">
    <source>
        <dbReference type="PROSITE" id="PS50928"/>
    </source>
</evidence>
<dbReference type="Pfam" id="PF00528">
    <property type="entry name" value="BPD_transp_1"/>
    <property type="match status" value="1"/>
</dbReference>